<dbReference type="InterPro" id="IPR009627">
    <property type="entry name" value="UPF0259"/>
</dbReference>
<evidence type="ECO:0000256" key="6">
    <source>
        <dbReference type="ARBA" id="ARBA00023136"/>
    </source>
</evidence>
<comment type="subcellular location">
    <subcellularLocation>
        <location evidence="1">Cell inner membrane</location>
        <topology evidence="1">Multi-pass membrane protein</topology>
    </subcellularLocation>
    <subcellularLocation>
        <location evidence="7">Cell membrane</location>
        <topology evidence="7">Multi-pass membrane protein</topology>
    </subcellularLocation>
</comment>
<evidence type="ECO:0000256" key="1">
    <source>
        <dbReference type="ARBA" id="ARBA00004429"/>
    </source>
</evidence>
<feature type="transmembrane region" description="Helical" evidence="7">
    <location>
        <begin position="86"/>
        <end position="109"/>
    </location>
</feature>
<keyword evidence="4 7" id="KW-0812">Transmembrane</keyword>
<reference evidence="8" key="1">
    <citation type="submission" date="2022-03" db="EMBL/GenBank/DDBJ databases">
        <title>ESBL-producing Moellerella wisconsensis and Escherichia marmotae isolated from wild game meat.</title>
        <authorList>
            <person name="Biggel M."/>
        </authorList>
    </citation>
    <scope>NUCLEOTIDE SEQUENCE</scope>
    <source>
        <strain evidence="8">W51</strain>
    </source>
</reference>
<evidence type="ECO:0000313" key="9">
    <source>
        <dbReference type="Proteomes" id="UP000829116"/>
    </source>
</evidence>
<sequence>MSITANSLIGDSVNFFKNQLNGLLTISLLATVVSVVIYYLMIPNKEMIAVVFEAQNKLAESGNAGLQEWIKELSDQDKSSILRVSFGLILSITLGSLLLVSGTLSYILALSKGEEVSGLQALLQSSGKLVSMFVLLLVCSLLIQLGTAVMILPGVILAIGFSLAPSILMTEKVNPFSAMARSWKLAYANWRIILPMILIWMASQMLVGLLLGHIPLPDIIINGLSFFINNIIAAFVLIYFFRLYMLVQPPQAQ</sequence>
<proteinExistence type="inferred from homology"/>
<dbReference type="AlphaFoldDB" id="A0A9Q8PZ15"/>
<feature type="transmembrane region" description="Helical" evidence="7">
    <location>
        <begin position="190"/>
        <end position="212"/>
    </location>
</feature>
<protein>
    <recommendedName>
        <fullName evidence="7">UPF0259 membrane protein MNY72_08405</fullName>
    </recommendedName>
</protein>
<dbReference type="GO" id="GO:0005886">
    <property type="term" value="C:plasma membrane"/>
    <property type="evidence" value="ECO:0007669"/>
    <property type="project" value="UniProtKB-SubCell"/>
</dbReference>
<evidence type="ECO:0000313" key="8">
    <source>
        <dbReference type="EMBL" id="UNH29430.1"/>
    </source>
</evidence>
<feature type="transmembrane region" description="Helical" evidence="7">
    <location>
        <begin position="121"/>
        <end position="143"/>
    </location>
</feature>
<evidence type="ECO:0000256" key="7">
    <source>
        <dbReference type="HAMAP-Rule" id="MF_01067"/>
    </source>
</evidence>
<evidence type="ECO:0000256" key="3">
    <source>
        <dbReference type="ARBA" id="ARBA00022475"/>
    </source>
</evidence>
<accession>A0A9Q8PZ15</accession>
<feature type="transmembrane region" description="Helical" evidence="7">
    <location>
        <begin position="219"/>
        <end position="241"/>
    </location>
</feature>
<dbReference type="RefSeq" id="WP_241541731.1">
    <property type="nucleotide sequence ID" value="NZ_CAWQWN010000001.1"/>
</dbReference>
<feature type="transmembrane region" description="Helical" evidence="7">
    <location>
        <begin position="150"/>
        <end position="170"/>
    </location>
</feature>
<keyword evidence="3 7" id="KW-1003">Cell membrane</keyword>
<dbReference type="Pfam" id="PF06790">
    <property type="entry name" value="UPF0259"/>
    <property type="match status" value="1"/>
</dbReference>
<feature type="transmembrane region" description="Helical" evidence="7">
    <location>
        <begin position="20"/>
        <end position="40"/>
    </location>
</feature>
<evidence type="ECO:0000256" key="2">
    <source>
        <dbReference type="ARBA" id="ARBA00005633"/>
    </source>
</evidence>
<keyword evidence="5 7" id="KW-1133">Transmembrane helix</keyword>
<name>A0A9Q8PZ15_9GAMM</name>
<dbReference type="Proteomes" id="UP000829116">
    <property type="component" value="Chromosome"/>
</dbReference>
<evidence type="ECO:0000256" key="4">
    <source>
        <dbReference type="ARBA" id="ARBA00022692"/>
    </source>
</evidence>
<comment type="similarity">
    <text evidence="2 7">Belongs to the UPF0259 family.</text>
</comment>
<dbReference type="HAMAP" id="MF_01067">
    <property type="entry name" value="UPF0259"/>
    <property type="match status" value="1"/>
</dbReference>
<dbReference type="EMBL" id="CP093245">
    <property type="protein sequence ID" value="UNH29430.1"/>
    <property type="molecule type" value="Genomic_DNA"/>
</dbReference>
<evidence type="ECO:0000256" key="5">
    <source>
        <dbReference type="ARBA" id="ARBA00022989"/>
    </source>
</evidence>
<gene>
    <name evidence="8" type="ORF">MNY72_08405</name>
</gene>
<keyword evidence="6 7" id="KW-0472">Membrane</keyword>
<organism evidence="8 9">
    <name type="scientific">Moellerella wisconsensis</name>
    <dbReference type="NCBI Taxonomy" id="158849"/>
    <lineage>
        <taxon>Bacteria</taxon>
        <taxon>Pseudomonadati</taxon>
        <taxon>Pseudomonadota</taxon>
        <taxon>Gammaproteobacteria</taxon>
        <taxon>Enterobacterales</taxon>
        <taxon>Morganellaceae</taxon>
        <taxon>Moellerella</taxon>
    </lineage>
</organism>